<dbReference type="RefSeq" id="WP_177214680.1">
    <property type="nucleotide sequence ID" value="NZ_FOYZ01000007.1"/>
</dbReference>
<feature type="domain" description="HTH tetR-type" evidence="3">
    <location>
        <begin position="19"/>
        <end position="80"/>
    </location>
</feature>
<dbReference type="PROSITE" id="PS50977">
    <property type="entry name" value="HTH_TETR_2"/>
    <property type="match status" value="1"/>
</dbReference>
<dbReference type="EMBL" id="FOYZ01000007">
    <property type="protein sequence ID" value="SFR84350.1"/>
    <property type="molecule type" value="Genomic_DNA"/>
</dbReference>
<evidence type="ECO:0000259" key="3">
    <source>
        <dbReference type="PROSITE" id="PS50977"/>
    </source>
</evidence>
<dbReference type="GO" id="GO:0003677">
    <property type="term" value="F:DNA binding"/>
    <property type="evidence" value="ECO:0007669"/>
    <property type="project" value="UniProtKB-UniRule"/>
</dbReference>
<proteinExistence type="predicted"/>
<evidence type="ECO:0000313" key="4">
    <source>
        <dbReference type="EMBL" id="SFR84350.1"/>
    </source>
</evidence>
<name>A0A1I6K0K6_9FIRM</name>
<dbReference type="Pfam" id="PF00440">
    <property type="entry name" value="TetR_N"/>
    <property type="match status" value="1"/>
</dbReference>
<organism evidence="4 5">
    <name type="scientific">Anaeromicropila populeti</name>
    <dbReference type="NCBI Taxonomy" id="37658"/>
    <lineage>
        <taxon>Bacteria</taxon>
        <taxon>Bacillati</taxon>
        <taxon>Bacillota</taxon>
        <taxon>Clostridia</taxon>
        <taxon>Lachnospirales</taxon>
        <taxon>Lachnospiraceae</taxon>
        <taxon>Anaeromicropila</taxon>
    </lineage>
</organism>
<dbReference type="Proteomes" id="UP000199659">
    <property type="component" value="Unassembled WGS sequence"/>
</dbReference>
<dbReference type="AlphaFoldDB" id="A0A1I6K0K6"/>
<gene>
    <name evidence="4" type="ORF">SAMN05661086_02120</name>
</gene>
<dbReference type="PANTHER" id="PTHR43479">
    <property type="entry name" value="ACREF/ENVCD OPERON REPRESSOR-RELATED"/>
    <property type="match status" value="1"/>
</dbReference>
<dbReference type="InterPro" id="IPR009057">
    <property type="entry name" value="Homeodomain-like_sf"/>
</dbReference>
<reference evidence="4 5" key="1">
    <citation type="submission" date="2016-10" db="EMBL/GenBank/DDBJ databases">
        <authorList>
            <person name="de Groot N.N."/>
        </authorList>
    </citation>
    <scope>NUCLEOTIDE SEQUENCE [LARGE SCALE GENOMIC DNA]</scope>
    <source>
        <strain evidence="4 5">743A</strain>
    </source>
</reference>
<keyword evidence="5" id="KW-1185">Reference proteome</keyword>
<evidence type="ECO:0000256" key="1">
    <source>
        <dbReference type="ARBA" id="ARBA00023125"/>
    </source>
</evidence>
<dbReference type="Gene3D" id="1.10.357.10">
    <property type="entry name" value="Tetracycline Repressor, domain 2"/>
    <property type="match status" value="1"/>
</dbReference>
<dbReference type="InterPro" id="IPR050624">
    <property type="entry name" value="HTH-type_Tx_Regulator"/>
</dbReference>
<accession>A0A1I6K0K6</accession>
<evidence type="ECO:0000313" key="5">
    <source>
        <dbReference type="Proteomes" id="UP000199659"/>
    </source>
</evidence>
<protein>
    <submittedName>
        <fullName evidence="4">Transcriptional regulator, TetR family</fullName>
    </submittedName>
</protein>
<dbReference type="InterPro" id="IPR001647">
    <property type="entry name" value="HTH_TetR"/>
</dbReference>
<dbReference type="STRING" id="37658.SAMN05661086_02120"/>
<sequence length="219" mass="25104">MSKSGEIENALYNLQQNLPPKVFMIFDGVIEVCNKRQDIKSITVAEIAQAAGVGKGTVYEYFDTKEDLIIKALTYDLIVGLEKLRKVIINGESFRNKIDCGLNWIKENFEKRYVLFQAAYQNGYRKKEPQEIGKLFKIELEGQVLECGAYQDIIDNVMEAGIAEKLIQKPVNKFISDSAVLYIVISYSNFLLNKEKYADTTDEMTKNFLFHAFVRILNE</sequence>
<feature type="DNA-binding region" description="H-T-H motif" evidence="2">
    <location>
        <begin position="43"/>
        <end position="62"/>
    </location>
</feature>
<evidence type="ECO:0000256" key="2">
    <source>
        <dbReference type="PROSITE-ProRule" id="PRU00335"/>
    </source>
</evidence>
<dbReference type="PANTHER" id="PTHR43479:SF11">
    <property type="entry name" value="ACREF_ENVCD OPERON REPRESSOR-RELATED"/>
    <property type="match status" value="1"/>
</dbReference>
<keyword evidence="1 2" id="KW-0238">DNA-binding</keyword>
<dbReference type="SUPFAM" id="SSF46689">
    <property type="entry name" value="Homeodomain-like"/>
    <property type="match status" value="1"/>
</dbReference>